<dbReference type="Proteomes" id="UP000475117">
    <property type="component" value="Chromosome"/>
</dbReference>
<dbReference type="EMBL" id="CP066776">
    <property type="protein sequence ID" value="QQL45200.1"/>
    <property type="molecule type" value="Genomic_DNA"/>
</dbReference>
<dbReference type="InterPro" id="IPR013978">
    <property type="entry name" value="MEKHLA"/>
</dbReference>
<protein>
    <submittedName>
        <fullName evidence="1">MEKHLA domain-containing protein</fullName>
    </submittedName>
</protein>
<dbReference type="KEGG" id="soa:G3M56_001015"/>
<dbReference type="Gene3D" id="3.30.450.20">
    <property type="entry name" value="PAS domain"/>
    <property type="match status" value="1"/>
</dbReference>
<sequence length="157" mass="17797">MTATPSSANQFHTNHIQNLVRSFKELTGRDLIDPSLSPEEAARWLFEEAPFMVASHDGGGDPVLTYGNRTALELFEMTWDEFTSTPSRFTAEPPNRDERAELLRQVTENGFIDNYSGIRISKTGRRFRIQRATVWNVTDTNGNPAGQAATFSNWEWL</sequence>
<dbReference type="InterPro" id="IPR035965">
    <property type="entry name" value="PAS-like_dom_sf"/>
</dbReference>
<evidence type="ECO:0000313" key="1">
    <source>
        <dbReference type="EMBL" id="QQL45200.1"/>
    </source>
</evidence>
<dbReference type="SUPFAM" id="SSF55785">
    <property type="entry name" value="PYP-like sensor domain (PAS domain)"/>
    <property type="match status" value="1"/>
</dbReference>
<keyword evidence="2" id="KW-1185">Reference proteome</keyword>
<dbReference type="Pfam" id="PF08670">
    <property type="entry name" value="MEKHLA"/>
    <property type="match status" value="1"/>
</dbReference>
<dbReference type="AlphaFoldDB" id="A0A6B3LEX0"/>
<organism evidence="1 2">
    <name type="scientific">Sulfuriroseicoccus oceanibius</name>
    <dbReference type="NCBI Taxonomy" id="2707525"/>
    <lineage>
        <taxon>Bacteria</taxon>
        <taxon>Pseudomonadati</taxon>
        <taxon>Verrucomicrobiota</taxon>
        <taxon>Verrucomicrobiia</taxon>
        <taxon>Verrucomicrobiales</taxon>
        <taxon>Verrucomicrobiaceae</taxon>
        <taxon>Sulfuriroseicoccus</taxon>
    </lineage>
</organism>
<proteinExistence type="predicted"/>
<evidence type="ECO:0000313" key="2">
    <source>
        <dbReference type="Proteomes" id="UP000475117"/>
    </source>
</evidence>
<dbReference type="RefSeq" id="WP_164365424.1">
    <property type="nucleotide sequence ID" value="NZ_CP066776.1"/>
</dbReference>
<accession>A0A6B3LEX0</accession>
<gene>
    <name evidence="1" type="ORF">G3M56_001015</name>
</gene>
<reference evidence="1 2" key="1">
    <citation type="submission" date="2020-12" db="EMBL/GenBank/DDBJ databases">
        <title>Sulforoseuscoccus oceanibium gen. nov., sp. nov., a representative of the phylum Verrucomicrobia with special cytoplasmic membrane, and proposal of Sulforoseuscoccusaceae fam. nov.</title>
        <authorList>
            <person name="Xi F."/>
        </authorList>
    </citation>
    <scope>NUCLEOTIDE SEQUENCE [LARGE SCALE GENOMIC DNA]</scope>
    <source>
        <strain evidence="1 2">T37</strain>
    </source>
</reference>
<name>A0A6B3LEX0_9BACT</name>